<organism evidence="1 2">
    <name type="scientific">Pangasius djambal</name>
    <dbReference type="NCBI Taxonomy" id="1691987"/>
    <lineage>
        <taxon>Eukaryota</taxon>
        <taxon>Metazoa</taxon>
        <taxon>Chordata</taxon>
        <taxon>Craniata</taxon>
        <taxon>Vertebrata</taxon>
        <taxon>Euteleostomi</taxon>
        <taxon>Actinopterygii</taxon>
        <taxon>Neopterygii</taxon>
        <taxon>Teleostei</taxon>
        <taxon>Ostariophysi</taxon>
        <taxon>Siluriformes</taxon>
        <taxon>Pangasiidae</taxon>
        <taxon>Pangasius</taxon>
    </lineage>
</organism>
<name>A0ACC5YNJ8_9TELE</name>
<gene>
    <name evidence="1" type="ORF">PDJAM_G00013330</name>
</gene>
<proteinExistence type="predicted"/>
<accession>A0ACC5YNJ8</accession>
<evidence type="ECO:0000313" key="1">
    <source>
        <dbReference type="EMBL" id="MCJ8736516.1"/>
    </source>
</evidence>
<protein>
    <submittedName>
        <fullName evidence="1">Uncharacterized protein</fullName>
    </submittedName>
</protein>
<dbReference type="EMBL" id="CM040984">
    <property type="protein sequence ID" value="MCJ8736516.1"/>
    <property type="molecule type" value="Genomic_DNA"/>
</dbReference>
<comment type="caution">
    <text evidence="1">The sequence shown here is derived from an EMBL/GenBank/DDBJ whole genome shotgun (WGS) entry which is preliminary data.</text>
</comment>
<evidence type="ECO:0000313" key="2">
    <source>
        <dbReference type="Proteomes" id="UP000830395"/>
    </source>
</evidence>
<sequence length="125" mass="14397">MTFLKSHIMHIGLLITFSVLGGCDGSPRSLDSPDKTNVKPLDKYEVQTQDVHVVCRMCKMAVKKLMIVLIRQIDKEIRILCSKSKHSQNTCKQHAYKYRSLLIHRIFNGRNAKESCMHMHLCKKA</sequence>
<keyword evidence="2" id="KW-1185">Reference proteome</keyword>
<reference evidence="1" key="1">
    <citation type="submission" date="2020-02" db="EMBL/GenBank/DDBJ databases">
        <title>Genome sequencing of the panga catfish, Pangasius djambal.</title>
        <authorList>
            <person name="Wen M."/>
            <person name="Zahm M."/>
            <person name="Roques C."/>
            <person name="Cabau C."/>
            <person name="Klopp C."/>
            <person name="Donnadieu C."/>
            <person name="Jouanno E."/>
            <person name="Avarre J.-C."/>
            <person name="Campet M."/>
            <person name="Ha T."/>
            <person name="Dugue R."/>
            <person name="Lampietro C."/>
            <person name="Louis A."/>
            <person name="Herpin A."/>
            <person name="Echchiki A."/>
            <person name="Berthelot C."/>
            <person name="Parey E."/>
            <person name="Roest-Crollius H."/>
            <person name="Braasch I."/>
            <person name="Postlethwait J.H."/>
            <person name="Bobe J."/>
            <person name="Montfort J."/>
            <person name="Bouchez O."/>
            <person name="Begum T."/>
            <person name="Schartl M."/>
            <person name="Gustiano R."/>
            <person name="Guiguen Y."/>
        </authorList>
    </citation>
    <scope>NUCLEOTIDE SEQUENCE</scope>
    <source>
        <strain evidence="1">Pdj_M5554</strain>
    </source>
</reference>
<dbReference type="Proteomes" id="UP000830395">
    <property type="component" value="Chromosome 10"/>
</dbReference>